<comment type="caution">
    <text evidence="10">The sequence shown here is derived from an EMBL/GenBank/DDBJ whole genome shotgun (WGS) entry which is preliminary data.</text>
</comment>
<gene>
    <name evidence="10" type="ORF">GGI15_000194</name>
</gene>
<dbReference type="InterPro" id="IPR004837">
    <property type="entry name" value="NaCa_Exmemb"/>
</dbReference>
<proteinExistence type="inferred from homology"/>
<sequence>MHGIPPQKSDAPDRQTQSDLDLEIAGNPVSGADCALENDQSEGPISETQANIEWAEEVTSFTRSVTTVPFLLAALRIGGSVLDFGLITHLAIAFGLSALSLAGNYISRHRPHPPYWVQITPCFVGFVSGLAWVYLIADEIVSITQALGVILDLSEEILGLTVVGFGNSLGDLVTNLTLTRMGYPMMAISACFGGPMLCLLLGVGVAAFSSLAGGKVRGGAYWIPLTSPTVLFFAAAITTVLATASAVSAQSNAPPMGAASPQGASMGPSMGAQMGAEGPAHAEASPNAGPAGGPAGARGKNMWAYPYYGGYGGYGGYGSYGYPYGGYGGYGSYGYPYGGYGGYGSYGSPYGRYYGGYW</sequence>
<feature type="transmembrane region" description="Helical" evidence="8">
    <location>
        <begin position="221"/>
        <end position="247"/>
    </location>
</feature>
<dbReference type="InterPro" id="IPR051359">
    <property type="entry name" value="CaCA_antiporter"/>
</dbReference>
<feature type="transmembrane region" description="Helical" evidence="8">
    <location>
        <begin position="84"/>
        <end position="103"/>
    </location>
</feature>
<reference evidence="10" key="1">
    <citation type="submission" date="2022-07" db="EMBL/GenBank/DDBJ databases">
        <title>Phylogenomic reconstructions and comparative analyses of Kickxellomycotina fungi.</title>
        <authorList>
            <person name="Reynolds N.K."/>
            <person name="Stajich J.E."/>
            <person name="Barry K."/>
            <person name="Grigoriev I.V."/>
            <person name="Crous P."/>
            <person name="Smith M.E."/>
        </authorList>
    </citation>
    <scope>NUCLEOTIDE SEQUENCE</scope>
    <source>
        <strain evidence="10">BCRC 34489</strain>
    </source>
</reference>
<dbReference type="Gene3D" id="1.20.1420.30">
    <property type="entry name" value="NCX, central ion-binding region"/>
    <property type="match status" value="1"/>
</dbReference>
<feature type="domain" description="Sodium/calcium exchanger membrane region" evidence="9">
    <location>
        <begin position="123"/>
        <end position="244"/>
    </location>
</feature>
<evidence type="ECO:0000256" key="6">
    <source>
        <dbReference type="ARBA" id="ARBA00023136"/>
    </source>
</evidence>
<comment type="similarity">
    <text evidence="2">Belongs to the Ca(2+):cation antiporter (CaCA) (TC 2.A.19) family.</text>
</comment>
<dbReference type="AlphaFoldDB" id="A0A9W8HTS6"/>
<evidence type="ECO:0000256" key="4">
    <source>
        <dbReference type="ARBA" id="ARBA00022692"/>
    </source>
</evidence>
<feature type="transmembrane region" description="Helical" evidence="8">
    <location>
        <begin position="157"/>
        <end position="178"/>
    </location>
</feature>
<comment type="subcellular location">
    <subcellularLocation>
        <location evidence="1">Membrane</location>
        <topology evidence="1">Multi-pass membrane protein</topology>
    </subcellularLocation>
</comment>
<keyword evidence="6 8" id="KW-0472">Membrane</keyword>
<feature type="transmembrane region" description="Helical" evidence="8">
    <location>
        <begin position="115"/>
        <end position="137"/>
    </location>
</feature>
<evidence type="ECO:0000313" key="10">
    <source>
        <dbReference type="EMBL" id="KAJ2788173.1"/>
    </source>
</evidence>
<dbReference type="InterPro" id="IPR044880">
    <property type="entry name" value="NCX_ion-bd_dom_sf"/>
</dbReference>
<dbReference type="Pfam" id="PF01699">
    <property type="entry name" value="Na_Ca_ex"/>
    <property type="match status" value="1"/>
</dbReference>
<dbReference type="PANTHER" id="PTHR12266">
    <property type="entry name" value="NA+/CA2+ K+ INDEPENDENT EXCHANGER"/>
    <property type="match status" value="1"/>
</dbReference>
<evidence type="ECO:0000256" key="2">
    <source>
        <dbReference type="ARBA" id="ARBA00008170"/>
    </source>
</evidence>
<accession>A0A9W8HTS6</accession>
<evidence type="ECO:0000256" key="3">
    <source>
        <dbReference type="ARBA" id="ARBA00022448"/>
    </source>
</evidence>
<dbReference type="Proteomes" id="UP001140172">
    <property type="component" value="Unassembled WGS sequence"/>
</dbReference>
<dbReference type="GO" id="GO:0008324">
    <property type="term" value="F:monoatomic cation transmembrane transporter activity"/>
    <property type="evidence" value="ECO:0007669"/>
    <property type="project" value="TreeGrafter"/>
</dbReference>
<feature type="region of interest" description="Disordered" evidence="7">
    <location>
        <begin position="251"/>
        <end position="292"/>
    </location>
</feature>
<keyword evidence="4 8" id="KW-0812">Transmembrane</keyword>
<dbReference type="EMBL" id="JANBUM010000004">
    <property type="protein sequence ID" value="KAJ2788173.1"/>
    <property type="molecule type" value="Genomic_DNA"/>
</dbReference>
<evidence type="ECO:0000313" key="11">
    <source>
        <dbReference type="Proteomes" id="UP001140172"/>
    </source>
</evidence>
<keyword evidence="5 8" id="KW-1133">Transmembrane helix</keyword>
<keyword evidence="3" id="KW-0813">Transport</keyword>
<evidence type="ECO:0000256" key="8">
    <source>
        <dbReference type="SAM" id="Phobius"/>
    </source>
</evidence>
<dbReference type="PANTHER" id="PTHR12266:SF0">
    <property type="entry name" value="MITOCHONDRIAL SODIUM_CALCIUM EXCHANGER PROTEIN"/>
    <property type="match status" value="1"/>
</dbReference>
<evidence type="ECO:0000256" key="1">
    <source>
        <dbReference type="ARBA" id="ARBA00004141"/>
    </source>
</evidence>
<keyword evidence="11" id="KW-1185">Reference proteome</keyword>
<name>A0A9W8HTS6_9FUNG</name>
<feature type="transmembrane region" description="Helical" evidence="8">
    <location>
        <begin position="185"/>
        <end position="209"/>
    </location>
</feature>
<evidence type="ECO:0000256" key="5">
    <source>
        <dbReference type="ARBA" id="ARBA00022989"/>
    </source>
</evidence>
<dbReference type="GO" id="GO:0016020">
    <property type="term" value="C:membrane"/>
    <property type="evidence" value="ECO:0007669"/>
    <property type="project" value="UniProtKB-SubCell"/>
</dbReference>
<dbReference type="GO" id="GO:0006874">
    <property type="term" value="P:intracellular calcium ion homeostasis"/>
    <property type="evidence" value="ECO:0007669"/>
    <property type="project" value="TreeGrafter"/>
</dbReference>
<evidence type="ECO:0000256" key="7">
    <source>
        <dbReference type="SAM" id="MobiDB-lite"/>
    </source>
</evidence>
<evidence type="ECO:0000259" key="9">
    <source>
        <dbReference type="Pfam" id="PF01699"/>
    </source>
</evidence>
<dbReference type="OrthoDB" id="407410at2759"/>
<protein>
    <recommendedName>
        <fullName evidence="9">Sodium/calcium exchanger membrane region domain-containing protein</fullName>
    </recommendedName>
</protein>
<organism evidence="10 11">
    <name type="scientific">Coemansia interrupta</name>
    <dbReference type="NCBI Taxonomy" id="1126814"/>
    <lineage>
        <taxon>Eukaryota</taxon>
        <taxon>Fungi</taxon>
        <taxon>Fungi incertae sedis</taxon>
        <taxon>Zoopagomycota</taxon>
        <taxon>Kickxellomycotina</taxon>
        <taxon>Kickxellomycetes</taxon>
        <taxon>Kickxellales</taxon>
        <taxon>Kickxellaceae</taxon>
        <taxon>Coemansia</taxon>
    </lineage>
</organism>
<feature type="region of interest" description="Disordered" evidence="7">
    <location>
        <begin position="1"/>
        <end position="27"/>
    </location>
</feature>